<protein>
    <submittedName>
        <fullName evidence="1">Transcriptional regulator</fullName>
    </submittedName>
</protein>
<reference evidence="1" key="1">
    <citation type="submission" date="2021-10" db="EMBL/GenBank/DDBJ databases">
        <title>Anaerobic single-cell dispensing facilitates the cultivation of human gut bacteria.</title>
        <authorList>
            <person name="Afrizal A."/>
        </authorList>
    </citation>
    <scope>NUCLEOTIDE SEQUENCE</scope>
    <source>
        <strain evidence="1">CLA-AA-H215</strain>
    </source>
</reference>
<dbReference type="RefSeq" id="WP_308454649.1">
    <property type="nucleotide sequence ID" value="NZ_JAJEQR010000055.1"/>
</dbReference>
<proteinExistence type="predicted"/>
<comment type="caution">
    <text evidence="1">The sequence shown here is derived from an EMBL/GenBank/DDBJ whole genome shotgun (WGS) entry which is preliminary data.</text>
</comment>
<name>A0AAE3ECI6_9FIRM</name>
<sequence length="65" mass="7304">MKQYLNAVDVAGIMECSVNHAYKVIRGLNDELKAQGYITRSGRIPAKYFYERAGLGDLQEAHNES</sequence>
<dbReference type="Proteomes" id="UP001198182">
    <property type="component" value="Unassembled WGS sequence"/>
</dbReference>
<dbReference type="EMBL" id="JAJEQR010000055">
    <property type="protein sequence ID" value="MCC2232213.1"/>
    <property type="molecule type" value="Genomic_DNA"/>
</dbReference>
<dbReference type="AlphaFoldDB" id="A0AAE3ECI6"/>
<keyword evidence="2" id="KW-1185">Reference proteome</keyword>
<organism evidence="1 2">
    <name type="scientific">Hominifimenecus microfluidus</name>
    <dbReference type="NCBI Taxonomy" id="2885348"/>
    <lineage>
        <taxon>Bacteria</taxon>
        <taxon>Bacillati</taxon>
        <taxon>Bacillota</taxon>
        <taxon>Clostridia</taxon>
        <taxon>Lachnospirales</taxon>
        <taxon>Lachnospiraceae</taxon>
        <taxon>Hominifimenecus</taxon>
    </lineage>
</organism>
<evidence type="ECO:0000313" key="1">
    <source>
        <dbReference type="EMBL" id="MCC2232213.1"/>
    </source>
</evidence>
<evidence type="ECO:0000313" key="2">
    <source>
        <dbReference type="Proteomes" id="UP001198182"/>
    </source>
</evidence>
<accession>A0AAE3ECI6</accession>
<gene>
    <name evidence="1" type="ORF">LKD81_14630</name>
</gene>